<dbReference type="InterPro" id="IPR001343">
    <property type="entry name" value="Hemolysn_Ca-bd"/>
</dbReference>
<reference evidence="3" key="1">
    <citation type="submission" date="2022-10" db="EMBL/GenBank/DDBJ databases">
        <title>Whole genome sequencing of three plant growth promoting bacteria isolated from Vachellia tortilis subsp. raddiana in Morocco.</title>
        <authorList>
            <person name="Hnini M."/>
            <person name="Zouagui R."/>
            <person name="Zouagui H."/>
            <person name="Chemao Elfihri M.-W."/>
            <person name="Ibrahimi A."/>
            <person name="Sbabou L."/>
            <person name="Aurag J."/>
        </authorList>
    </citation>
    <scope>NUCLEOTIDE SEQUENCE</scope>
    <source>
        <strain evidence="3">LMR678</strain>
    </source>
</reference>
<organism evidence="3 4">
    <name type="scientific">Sinorhizobium psoraleae</name>
    <dbReference type="NCBI Taxonomy" id="520838"/>
    <lineage>
        <taxon>Bacteria</taxon>
        <taxon>Pseudomonadati</taxon>
        <taxon>Pseudomonadota</taxon>
        <taxon>Alphaproteobacteria</taxon>
        <taxon>Hyphomicrobiales</taxon>
        <taxon>Rhizobiaceae</taxon>
        <taxon>Sinorhizobium/Ensifer group</taxon>
        <taxon>Sinorhizobium</taxon>
    </lineage>
</organism>
<evidence type="ECO:0000256" key="2">
    <source>
        <dbReference type="ARBA" id="ARBA00022525"/>
    </source>
</evidence>
<proteinExistence type="predicted"/>
<keyword evidence="4" id="KW-1185">Reference proteome</keyword>
<evidence type="ECO:0000256" key="1">
    <source>
        <dbReference type="ARBA" id="ARBA00004613"/>
    </source>
</evidence>
<protein>
    <submittedName>
        <fullName evidence="3">Calcium-binding protein</fullName>
    </submittedName>
</protein>
<sequence>MATVTYSFLGGVYPNQYNPPLVDIDYNASFGELVDMSTATRLSTSTTQVVFGLGNGLKLKLVGTGFAFDANGHAVGGTISSIQILQNNGTTLVQAISGLSVSLELFQDAAIGFDNWGLEDWLFNRADTFNGSAGDDSMEGRSGNDILNGNGGDDFITGGEGDDTYNGGAGFDVLSFQDAYYTPEAFRGVNLNATTGIVSDPYGFSETFMSFEQFRGTQFADILTGSAVDEEFMGLGGRDTINGGGGIDTVRYDRDVDRGGNAGVNVNLTTGVAKDGFGSQDTLTSIEDVRGTIFADTIVGSSAANFLRGGAGNDSINGAGGSDEMRGGQGNDTYFVNSTGDIVDESADGGAGADTVRSFISFNLSSATAVRGSVEHLALLGTSNISGTGNSLNNILSGNSGNNGLNGAAGNDLINGGLGNDSLTGSTGLDTFFFNTALNATTNVDTINGFIVADDTIRLENAIFSAILGTGTLTAAQFVKNTTGLAADANDRIIYESDTGKLLYDSNGNTAGGSVHFATIGTNLALTAADFFIV</sequence>
<dbReference type="InterPro" id="IPR018511">
    <property type="entry name" value="Hemolysin-typ_Ca-bd_CS"/>
</dbReference>
<dbReference type="Proteomes" id="UP001079430">
    <property type="component" value="Unassembled WGS sequence"/>
</dbReference>
<comment type="subcellular location">
    <subcellularLocation>
        <location evidence="1">Secreted</location>
    </subcellularLocation>
</comment>
<gene>
    <name evidence="3" type="ORF">O3W52_09315</name>
</gene>
<dbReference type="Pfam" id="PF00353">
    <property type="entry name" value="HemolysinCabind"/>
    <property type="match status" value="4"/>
</dbReference>
<dbReference type="SUPFAM" id="SSF51120">
    <property type="entry name" value="beta-Roll"/>
    <property type="match status" value="3"/>
</dbReference>
<keyword evidence="2" id="KW-0964">Secreted</keyword>
<dbReference type="InterPro" id="IPR050557">
    <property type="entry name" value="RTX_toxin/Mannuronan_C5-epim"/>
</dbReference>
<dbReference type="PRINTS" id="PR00313">
    <property type="entry name" value="CABNDNGRPT"/>
</dbReference>
<dbReference type="PROSITE" id="PS00330">
    <property type="entry name" value="HEMOLYSIN_CALCIUM"/>
    <property type="match status" value="1"/>
</dbReference>
<name>A0ABT4KE55_9HYPH</name>
<comment type="caution">
    <text evidence="3">The sequence shown here is derived from an EMBL/GenBank/DDBJ whole genome shotgun (WGS) entry which is preliminary data.</text>
</comment>
<evidence type="ECO:0000313" key="3">
    <source>
        <dbReference type="EMBL" id="MCZ4090250.1"/>
    </source>
</evidence>
<dbReference type="Gene3D" id="2.150.10.10">
    <property type="entry name" value="Serralysin-like metalloprotease, C-terminal"/>
    <property type="match status" value="4"/>
</dbReference>
<dbReference type="InterPro" id="IPR011049">
    <property type="entry name" value="Serralysin-like_metalloprot_C"/>
</dbReference>
<dbReference type="RefSeq" id="WP_269277943.1">
    <property type="nucleotide sequence ID" value="NZ_JAPVOI010000004.1"/>
</dbReference>
<dbReference type="PANTHER" id="PTHR38340">
    <property type="entry name" value="S-LAYER PROTEIN"/>
    <property type="match status" value="1"/>
</dbReference>
<dbReference type="PANTHER" id="PTHR38340:SF1">
    <property type="entry name" value="S-LAYER PROTEIN"/>
    <property type="match status" value="1"/>
</dbReference>
<accession>A0ABT4KE55</accession>
<evidence type="ECO:0000313" key="4">
    <source>
        <dbReference type="Proteomes" id="UP001079430"/>
    </source>
</evidence>
<dbReference type="EMBL" id="JAPVOI010000004">
    <property type="protein sequence ID" value="MCZ4090250.1"/>
    <property type="molecule type" value="Genomic_DNA"/>
</dbReference>